<comment type="caution">
    <text evidence="3">The sequence shown here is derived from an EMBL/GenBank/DDBJ whole genome shotgun (WGS) entry which is preliminary data.</text>
</comment>
<feature type="domain" description="Purine catabolism PurC-like" evidence="1">
    <location>
        <begin position="13"/>
        <end position="129"/>
    </location>
</feature>
<evidence type="ECO:0000313" key="4">
    <source>
        <dbReference type="Proteomes" id="UP000243518"/>
    </source>
</evidence>
<feature type="domain" description="PucR C-terminal helix-turn-helix" evidence="2">
    <location>
        <begin position="179"/>
        <end position="234"/>
    </location>
</feature>
<dbReference type="InterPro" id="IPR042070">
    <property type="entry name" value="PucR_C-HTH_sf"/>
</dbReference>
<accession>A0AAQ1G7M3</accession>
<protein>
    <submittedName>
        <fullName evidence="3">PucR C-terminal helix-turn-helix domain-containing protein</fullName>
    </submittedName>
</protein>
<dbReference type="InterPro" id="IPR025736">
    <property type="entry name" value="PucR_C-HTH_dom"/>
</dbReference>
<dbReference type="Gene3D" id="1.10.10.2840">
    <property type="entry name" value="PucR C-terminal helix-turn-helix domain"/>
    <property type="match status" value="1"/>
</dbReference>
<dbReference type="InterPro" id="IPR012914">
    <property type="entry name" value="PucR_dom"/>
</dbReference>
<name>A0AAQ1G7M3_9GAMM</name>
<dbReference type="PANTHER" id="PTHR33744">
    <property type="entry name" value="CARBOHYDRATE DIACID REGULATOR"/>
    <property type="match status" value="1"/>
</dbReference>
<proteinExistence type="predicted"/>
<dbReference type="Pfam" id="PF07905">
    <property type="entry name" value="PucR"/>
    <property type="match status" value="1"/>
</dbReference>
<dbReference type="AlphaFoldDB" id="A0AAQ1G7M3"/>
<dbReference type="EMBL" id="FNVE01000006">
    <property type="protein sequence ID" value="SEG38858.1"/>
    <property type="molecule type" value="Genomic_DNA"/>
</dbReference>
<evidence type="ECO:0000259" key="2">
    <source>
        <dbReference type="Pfam" id="PF13556"/>
    </source>
</evidence>
<organism evidence="3 4">
    <name type="scientific">Halopseudomonas aestusnigri</name>
    <dbReference type="NCBI Taxonomy" id="857252"/>
    <lineage>
        <taxon>Bacteria</taxon>
        <taxon>Pseudomonadati</taxon>
        <taxon>Pseudomonadota</taxon>
        <taxon>Gammaproteobacteria</taxon>
        <taxon>Pseudomonadales</taxon>
        <taxon>Pseudomonadaceae</taxon>
        <taxon>Halopseudomonas</taxon>
    </lineage>
</organism>
<dbReference type="InterPro" id="IPR051448">
    <property type="entry name" value="CdaR-like_regulators"/>
</dbReference>
<sequence length="251" mass="27557">MSPLLRTEDVPLLPGLGAIRLRAGHAGAQRVVRWPYVAENRSFTPWIKGGELVFITGIGRHHSVDNLFELLYEGVAAKVAGLVILTGDAYIGRLPAALLKLADQQQLPLLEQPYSLPMVTVTEVIGRAIVQREQLAWRDAESRAGSLLEKLQLRIGDAGARADFVAPWFAEHQTLLQHLAPTIDAWLRHGGNISAAAAALGSHRNSVRNRLDRLFRETGLDPAKPTDIYNLILAHLLMHEPTMTPECGDTP</sequence>
<reference evidence="3 4" key="1">
    <citation type="submission" date="2016-10" db="EMBL/GenBank/DDBJ databases">
        <authorList>
            <person name="Varghese N."/>
            <person name="Submissions S."/>
        </authorList>
    </citation>
    <scope>NUCLEOTIDE SEQUENCE [LARGE SCALE GENOMIC DNA]</scope>
    <source>
        <strain evidence="3 4">CECT 8317</strain>
    </source>
</reference>
<dbReference type="Proteomes" id="UP000243518">
    <property type="component" value="Unassembled WGS sequence"/>
</dbReference>
<evidence type="ECO:0000313" key="3">
    <source>
        <dbReference type="EMBL" id="SEG38858.1"/>
    </source>
</evidence>
<gene>
    <name evidence="3" type="ORF">SAMN05216586_10638</name>
</gene>
<dbReference type="PANTHER" id="PTHR33744:SF15">
    <property type="entry name" value="CARBOHYDRATE DIACID REGULATOR"/>
    <property type="match status" value="1"/>
</dbReference>
<evidence type="ECO:0000259" key="1">
    <source>
        <dbReference type="Pfam" id="PF07905"/>
    </source>
</evidence>
<keyword evidence="4" id="KW-1185">Reference proteome</keyword>
<dbReference type="Pfam" id="PF13556">
    <property type="entry name" value="HTH_30"/>
    <property type="match status" value="1"/>
</dbReference>
<dbReference type="RefSeq" id="WP_216359007.1">
    <property type="nucleotide sequence ID" value="NZ_AP027273.1"/>
</dbReference>